<dbReference type="InterPro" id="IPR046357">
    <property type="entry name" value="PPIase_dom_sf"/>
</dbReference>
<feature type="repeat" description="TPR" evidence="4">
    <location>
        <begin position="296"/>
        <end position="329"/>
    </location>
</feature>
<keyword evidence="3" id="KW-0413">Isomerase</keyword>
<keyword evidence="2 4" id="KW-0802">TPR repeat</keyword>
<comment type="catalytic activity">
    <reaction evidence="3">
        <text>[protein]-peptidylproline (omega=180) = [protein]-peptidylproline (omega=0)</text>
        <dbReference type="Rhea" id="RHEA:16237"/>
        <dbReference type="Rhea" id="RHEA-COMP:10747"/>
        <dbReference type="Rhea" id="RHEA-COMP:10748"/>
        <dbReference type="ChEBI" id="CHEBI:83833"/>
        <dbReference type="ChEBI" id="CHEBI:83834"/>
        <dbReference type="EC" id="5.2.1.8"/>
    </reaction>
</comment>
<evidence type="ECO:0000256" key="1">
    <source>
        <dbReference type="ARBA" id="ARBA00022737"/>
    </source>
</evidence>
<dbReference type="PANTHER" id="PTHR46512">
    <property type="entry name" value="PEPTIDYLPROLYL ISOMERASE"/>
    <property type="match status" value="1"/>
</dbReference>
<organism evidence="6">
    <name type="scientific">Arcella intermedia</name>
    <dbReference type="NCBI Taxonomy" id="1963864"/>
    <lineage>
        <taxon>Eukaryota</taxon>
        <taxon>Amoebozoa</taxon>
        <taxon>Tubulinea</taxon>
        <taxon>Elardia</taxon>
        <taxon>Arcellinida</taxon>
        <taxon>Sphaerothecina</taxon>
        <taxon>Arcellidae</taxon>
        <taxon>Arcella</taxon>
    </lineage>
</organism>
<dbReference type="SUPFAM" id="SSF48452">
    <property type="entry name" value="TPR-like"/>
    <property type="match status" value="1"/>
</dbReference>
<evidence type="ECO:0000313" key="6">
    <source>
        <dbReference type="EMBL" id="NDV32972.1"/>
    </source>
</evidence>
<dbReference type="AlphaFoldDB" id="A0A6B2L7J4"/>
<dbReference type="Gene3D" id="3.10.50.40">
    <property type="match status" value="1"/>
</dbReference>
<reference evidence="6" key="1">
    <citation type="journal article" date="2020" name="J. Eukaryot. Microbiol.">
        <title>De novo Sequencing, Assembly and Annotation of the Transcriptome for the Free-Living Testate Amoeba Arcella intermedia.</title>
        <authorList>
            <person name="Ribeiro G.M."/>
            <person name="Porfirio-Sousa A.L."/>
            <person name="Maurer-Alcala X.X."/>
            <person name="Katz L.A."/>
            <person name="Lahr D.J.G."/>
        </authorList>
    </citation>
    <scope>NUCLEOTIDE SEQUENCE</scope>
</reference>
<evidence type="ECO:0000256" key="4">
    <source>
        <dbReference type="PROSITE-ProRule" id="PRU00339"/>
    </source>
</evidence>
<dbReference type="PROSITE" id="PS50059">
    <property type="entry name" value="FKBP_PPIASE"/>
    <property type="match status" value="1"/>
</dbReference>
<dbReference type="Gene3D" id="1.25.40.10">
    <property type="entry name" value="Tetratricopeptide repeat domain"/>
    <property type="match status" value="1"/>
</dbReference>
<dbReference type="InterPro" id="IPR011990">
    <property type="entry name" value="TPR-like_helical_dom_sf"/>
</dbReference>
<protein>
    <recommendedName>
        <fullName evidence="3">peptidylprolyl isomerase</fullName>
        <ecNumber evidence="3">5.2.1.8</ecNumber>
    </recommendedName>
</protein>
<dbReference type="SMART" id="SM00028">
    <property type="entry name" value="TPR"/>
    <property type="match status" value="2"/>
</dbReference>
<proteinExistence type="predicted"/>
<dbReference type="InterPro" id="IPR019734">
    <property type="entry name" value="TPR_rpt"/>
</dbReference>
<evidence type="ECO:0000259" key="5">
    <source>
        <dbReference type="PROSITE" id="PS50059"/>
    </source>
</evidence>
<dbReference type="Pfam" id="PF00254">
    <property type="entry name" value="FKBP_C"/>
    <property type="match status" value="1"/>
</dbReference>
<sequence>MNEEDTFKLFNIVAKDVKKAKKDTDKEPDKSQLVRRVPHIYRKHLPSIHEDPDFTKDAPEFSFSAFMKEREQDPSCFLDVFQDGTILIKVLKEGSSYPDPLASVKVHLVCKRESDGKIFENTLNEDAVEFRVFAGITIPCLEWAASSMKIGEEILVYSHYKHAFGEDGQLDAVGPNENVLIYMKLISFTLSKFAAKQKKETKTLEEKIACADQAKNLGNDFYKRKLYKLAADQYSLGVKKLNCKKWDEVPANLQHDIKMKRSNLYRNIAAYYVALSIWEKGIEFCTLALEENNNCILSYARRGRCYAEISQFEKSLSDINKAKELDINNLETSSINTALATYKKKLAHYKQDKQNYETNIFKNK</sequence>
<name>A0A6B2L7J4_9EUKA</name>
<keyword evidence="1" id="KW-0677">Repeat</keyword>
<evidence type="ECO:0000256" key="3">
    <source>
        <dbReference type="PROSITE-ProRule" id="PRU00277"/>
    </source>
</evidence>
<dbReference type="SUPFAM" id="SSF54534">
    <property type="entry name" value="FKBP-like"/>
    <property type="match status" value="1"/>
</dbReference>
<keyword evidence="3" id="KW-0697">Rotamase</keyword>
<dbReference type="InterPro" id="IPR001179">
    <property type="entry name" value="PPIase_FKBP_dom"/>
</dbReference>
<dbReference type="EMBL" id="GIBP01004003">
    <property type="protein sequence ID" value="NDV32972.1"/>
    <property type="molecule type" value="Transcribed_RNA"/>
</dbReference>
<dbReference type="EC" id="5.2.1.8" evidence="3"/>
<dbReference type="PROSITE" id="PS50005">
    <property type="entry name" value="TPR"/>
    <property type="match status" value="1"/>
</dbReference>
<accession>A0A6B2L7J4</accession>
<dbReference type="InterPro" id="IPR050754">
    <property type="entry name" value="FKBP4/5/8-like"/>
</dbReference>
<evidence type="ECO:0000256" key="2">
    <source>
        <dbReference type="ARBA" id="ARBA00022803"/>
    </source>
</evidence>
<feature type="domain" description="PPIase FKBP-type" evidence="5">
    <location>
        <begin position="101"/>
        <end position="189"/>
    </location>
</feature>
<dbReference type="GO" id="GO:0003755">
    <property type="term" value="F:peptidyl-prolyl cis-trans isomerase activity"/>
    <property type="evidence" value="ECO:0007669"/>
    <property type="project" value="UniProtKB-KW"/>
</dbReference>